<feature type="region of interest" description="Disordered" evidence="1">
    <location>
        <begin position="1"/>
        <end position="109"/>
    </location>
</feature>
<sequence>MERGRRDVVFGTLEGPTRPRPNIEYPGCTLKCVTSLRPNNVKNPEEESPPREEESAPTQGEDADSGEEGELDRKGAVGDTTRGNKEEPSLDHLGEKVGQAAAGALQKTR</sequence>
<accession>A0AAV7MGQ8</accession>
<reference evidence="2" key="1">
    <citation type="journal article" date="2022" name="bioRxiv">
        <title>Sequencing and chromosome-scale assembly of the giantPleurodeles waltlgenome.</title>
        <authorList>
            <person name="Brown T."/>
            <person name="Elewa A."/>
            <person name="Iarovenko S."/>
            <person name="Subramanian E."/>
            <person name="Araus A.J."/>
            <person name="Petzold A."/>
            <person name="Susuki M."/>
            <person name="Suzuki K.-i.T."/>
            <person name="Hayashi T."/>
            <person name="Toyoda A."/>
            <person name="Oliveira C."/>
            <person name="Osipova E."/>
            <person name="Leigh N.D."/>
            <person name="Simon A."/>
            <person name="Yun M.H."/>
        </authorList>
    </citation>
    <scope>NUCLEOTIDE SEQUENCE</scope>
    <source>
        <strain evidence="2">20211129_DDA</strain>
        <tissue evidence="2">Liver</tissue>
    </source>
</reference>
<proteinExistence type="predicted"/>
<protein>
    <submittedName>
        <fullName evidence="2">Uncharacterized protein</fullName>
    </submittedName>
</protein>
<evidence type="ECO:0000313" key="2">
    <source>
        <dbReference type="EMBL" id="KAJ1099380.1"/>
    </source>
</evidence>
<feature type="compositionally biased region" description="Basic and acidic residues" evidence="1">
    <location>
        <begin position="43"/>
        <end position="54"/>
    </location>
</feature>
<dbReference type="Proteomes" id="UP001066276">
    <property type="component" value="Chromosome 10"/>
</dbReference>
<keyword evidence="3" id="KW-1185">Reference proteome</keyword>
<organism evidence="2 3">
    <name type="scientific">Pleurodeles waltl</name>
    <name type="common">Iberian ribbed newt</name>
    <dbReference type="NCBI Taxonomy" id="8319"/>
    <lineage>
        <taxon>Eukaryota</taxon>
        <taxon>Metazoa</taxon>
        <taxon>Chordata</taxon>
        <taxon>Craniata</taxon>
        <taxon>Vertebrata</taxon>
        <taxon>Euteleostomi</taxon>
        <taxon>Amphibia</taxon>
        <taxon>Batrachia</taxon>
        <taxon>Caudata</taxon>
        <taxon>Salamandroidea</taxon>
        <taxon>Salamandridae</taxon>
        <taxon>Pleurodelinae</taxon>
        <taxon>Pleurodeles</taxon>
    </lineage>
</organism>
<dbReference type="AlphaFoldDB" id="A0AAV7MGQ8"/>
<feature type="compositionally biased region" description="Basic and acidic residues" evidence="1">
    <location>
        <begin position="71"/>
        <end position="95"/>
    </location>
</feature>
<gene>
    <name evidence="2" type="ORF">NDU88_004481</name>
</gene>
<comment type="caution">
    <text evidence="2">The sequence shown here is derived from an EMBL/GenBank/DDBJ whole genome shotgun (WGS) entry which is preliminary data.</text>
</comment>
<evidence type="ECO:0000256" key="1">
    <source>
        <dbReference type="SAM" id="MobiDB-lite"/>
    </source>
</evidence>
<name>A0AAV7MGQ8_PLEWA</name>
<evidence type="ECO:0000313" key="3">
    <source>
        <dbReference type="Proteomes" id="UP001066276"/>
    </source>
</evidence>
<dbReference type="EMBL" id="JANPWB010000014">
    <property type="protein sequence ID" value="KAJ1099380.1"/>
    <property type="molecule type" value="Genomic_DNA"/>
</dbReference>
<feature type="compositionally biased region" description="Acidic residues" evidence="1">
    <location>
        <begin position="61"/>
        <end position="70"/>
    </location>
</feature>